<organism evidence="1 2">
    <name type="scientific">Dreissena polymorpha</name>
    <name type="common">Zebra mussel</name>
    <name type="synonym">Mytilus polymorpha</name>
    <dbReference type="NCBI Taxonomy" id="45954"/>
    <lineage>
        <taxon>Eukaryota</taxon>
        <taxon>Metazoa</taxon>
        <taxon>Spiralia</taxon>
        <taxon>Lophotrochozoa</taxon>
        <taxon>Mollusca</taxon>
        <taxon>Bivalvia</taxon>
        <taxon>Autobranchia</taxon>
        <taxon>Heteroconchia</taxon>
        <taxon>Euheterodonta</taxon>
        <taxon>Imparidentia</taxon>
        <taxon>Neoheterodontei</taxon>
        <taxon>Myida</taxon>
        <taxon>Dreissenoidea</taxon>
        <taxon>Dreissenidae</taxon>
        <taxon>Dreissena</taxon>
    </lineage>
</organism>
<evidence type="ECO:0000313" key="1">
    <source>
        <dbReference type="EMBL" id="KAH3843615.1"/>
    </source>
</evidence>
<accession>A0A9D4QVD7</accession>
<dbReference type="Proteomes" id="UP000828390">
    <property type="component" value="Unassembled WGS sequence"/>
</dbReference>
<keyword evidence="2" id="KW-1185">Reference proteome</keyword>
<name>A0A9D4QVD7_DREPO</name>
<comment type="caution">
    <text evidence="1">The sequence shown here is derived from an EMBL/GenBank/DDBJ whole genome shotgun (WGS) entry which is preliminary data.</text>
</comment>
<dbReference type="AlphaFoldDB" id="A0A9D4QVD7"/>
<reference evidence="1" key="1">
    <citation type="journal article" date="2019" name="bioRxiv">
        <title>The Genome of the Zebra Mussel, Dreissena polymorpha: A Resource for Invasive Species Research.</title>
        <authorList>
            <person name="McCartney M.A."/>
            <person name="Auch B."/>
            <person name="Kono T."/>
            <person name="Mallez S."/>
            <person name="Zhang Y."/>
            <person name="Obille A."/>
            <person name="Becker A."/>
            <person name="Abrahante J.E."/>
            <person name="Garbe J."/>
            <person name="Badalamenti J.P."/>
            <person name="Herman A."/>
            <person name="Mangelson H."/>
            <person name="Liachko I."/>
            <person name="Sullivan S."/>
            <person name="Sone E.D."/>
            <person name="Koren S."/>
            <person name="Silverstein K.A.T."/>
            <person name="Beckman K.B."/>
            <person name="Gohl D.M."/>
        </authorList>
    </citation>
    <scope>NUCLEOTIDE SEQUENCE</scope>
    <source>
        <strain evidence="1">Duluth1</strain>
        <tissue evidence="1">Whole animal</tissue>
    </source>
</reference>
<gene>
    <name evidence="1" type="ORF">DPMN_117138</name>
</gene>
<reference evidence="1" key="2">
    <citation type="submission" date="2020-11" db="EMBL/GenBank/DDBJ databases">
        <authorList>
            <person name="McCartney M.A."/>
            <person name="Auch B."/>
            <person name="Kono T."/>
            <person name="Mallez S."/>
            <person name="Becker A."/>
            <person name="Gohl D.M."/>
            <person name="Silverstein K.A.T."/>
            <person name="Koren S."/>
            <person name="Bechman K.B."/>
            <person name="Herman A."/>
            <person name="Abrahante J.E."/>
            <person name="Garbe J."/>
        </authorList>
    </citation>
    <scope>NUCLEOTIDE SEQUENCE</scope>
    <source>
        <strain evidence="1">Duluth1</strain>
        <tissue evidence="1">Whole animal</tissue>
    </source>
</reference>
<sequence>MTRDWVPSLDHFFSAQIVCHGAANNAVVGDSSEKRPRYNNVLNSLLLATRDVNRNGVQSVSMEIPIFMGMLSAF</sequence>
<proteinExistence type="predicted"/>
<evidence type="ECO:0000313" key="2">
    <source>
        <dbReference type="Proteomes" id="UP000828390"/>
    </source>
</evidence>
<protein>
    <submittedName>
        <fullName evidence="1">Uncharacterized protein</fullName>
    </submittedName>
</protein>
<dbReference type="EMBL" id="JAIWYP010000004">
    <property type="protein sequence ID" value="KAH3843615.1"/>
    <property type="molecule type" value="Genomic_DNA"/>
</dbReference>